<reference evidence="2" key="1">
    <citation type="submission" date="2022-06" db="EMBL/GenBank/DDBJ databases">
        <title>Genome public.</title>
        <authorList>
            <person name="Sun Q."/>
        </authorList>
    </citation>
    <scope>NUCLEOTIDE SEQUENCE</scope>
    <source>
        <strain evidence="2">CWNU-1</strain>
    </source>
</reference>
<organism evidence="2 3">
    <name type="scientific">Streptomyces albipurpureus</name>
    <dbReference type="NCBI Taxonomy" id="2897419"/>
    <lineage>
        <taxon>Bacteria</taxon>
        <taxon>Bacillati</taxon>
        <taxon>Actinomycetota</taxon>
        <taxon>Actinomycetes</taxon>
        <taxon>Kitasatosporales</taxon>
        <taxon>Streptomycetaceae</taxon>
        <taxon>Streptomyces</taxon>
    </lineage>
</organism>
<evidence type="ECO:0008006" key="4">
    <source>
        <dbReference type="Google" id="ProtNLM"/>
    </source>
</evidence>
<keyword evidence="3" id="KW-1185">Reference proteome</keyword>
<feature type="region of interest" description="Disordered" evidence="1">
    <location>
        <begin position="1"/>
        <end position="23"/>
    </location>
</feature>
<dbReference type="Proteomes" id="UP001431429">
    <property type="component" value="Unassembled WGS sequence"/>
</dbReference>
<proteinExistence type="predicted"/>
<protein>
    <recommendedName>
        <fullName evidence="4">ATP-binding protein</fullName>
    </recommendedName>
</protein>
<evidence type="ECO:0000313" key="2">
    <source>
        <dbReference type="EMBL" id="MCM2391506.1"/>
    </source>
</evidence>
<evidence type="ECO:0000313" key="3">
    <source>
        <dbReference type="Proteomes" id="UP001431429"/>
    </source>
</evidence>
<sequence>MNKSAESRRHLPTSPFNRAAQAGPPIEEYAVGDRVSHDQYGLGRVIAVESGNAAVHVDFAGRKGRIPSPYTKLAKL</sequence>
<name>A0ABT0UTD3_9ACTN</name>
<dbReference type="RefSeq" id="WP_250921838.1">
    <property type="nucleotide sequence ID" value="NZ_JAMQAW010000031.1"/>
</dbReference>
<comment type="caution">
    <text evidence="2">The sequence shown here is derived from an EMBL/GenBank/DDBJ whole genome shotgun (WGS) entry which is preliminary data.</text>
</comment>
<accession>A0ABT0UTD3</accession>
<gene>
    <name evidence="2" type="ORF">NBG84_25000</name>
</gene>
<evidence type="ECO:0000256" key="1">
    <source>
        <dbReference type="SAM" id="MobiDB-lite"/>
    </source>
</evidence>
<dbReference type="EMBL" id="JAMQAW010000031">
    <property type="protein sequence ID" value="MCM2391506.1"/>
    <property type="molecule type" value="Genomic_DNA"/>
</dbReference>